<dbReference type="SMART" id="SM00829">
    <property type="entry name" value="PKS_ER"/>
    <property type="match status" value="1"/>
</dbReference>
<reference evidence="4 5" key="1">
    <citation type="journal article" date="2011" name="Stand. Genomic Sci.">
        <title>Non-contiguous finished genome sequence and contextual data of the filamentous soil bacterium Ktedonobacter racemifer type strain (SOSP1-21).</title>
        <authorList>
            <person name="Chang Y.J."/>
            <person name="Land M."/>
            <person name="Hauser L."/>
            <person name="Chertkov O."/>
            <person name="Del Rio T.G."/>
            <person name="Nolan M."/>
            <person name="Copeland A."/>
            <person name="Tice H."/>
            <person name="Cheng J.F."/>
            <person name="Lucas S."/>
            <person name="Han C."/>
            <person name="Goodwin L."/>
            <person name="Pitluck S."/>
            <person name="Ivanova N."/>
            <person name="Ovchinikova G."/>
            <person name="Pati A."/>
            <person name="Chen A."/>
            <person name="Palaniappan K."/>
            <person name="Mavromatis K."/>
            <person name="Liolios K."/>
            <person name="Brettin T."/>
            <person name="Fiebig A."/>
            <person name="Rohde M."/>
            <person name="Abt B."/>
            <person name="Goker M."/>
            <person name="Detter J.C."/>
            <person name="Woyke T."/>
            <person name="Bristow J."/>
            <person name="Eisen J.A."/>
            <person name="Markowitz V."/>
            <person name="Hugenholtz P."/>
            <person name="Kyrpides N.C."/>
            <person name="Klenk H.P."/>
            <person name="Lapidus A."/>
        </authorList>
    </citation>
    <scope>NUCLEOTIDE SEQUENCE [LARGE SCALE GENOMIC DNA]</scope>
    <source>
        <strain evidence="5">DSM 44963</strain>
    </source>
</reference>
<dbReference type="InterPro" id="IPR020843">
    <property type="entry name" value="ER"/>
</dbReference>
<keyword evidence="2" id="KW-0560">Oxidoreductase</keyword>
<dbReference type="Proteomes" id="UP000004508">
    <property type="component" value="Unassembled WGS sequence"/>
</dbReference>
<dbReference type="Gene3D" id="3.90.180.10">
    <property type="entry name" value="Medium-chain alcohol dehydrogenases, catalytic domain"/>
    <property type="match status" value="1"/>
</dbReference>
<dbReference type="OrthoDB" id="9805883at2"/>
<evidence type="ECO:0000313" key="5">
    <source>
        <dbReference type="Proteomes" id="UP000004508"/>
    </source>
</evidence>
<dbReference type="InterPro" id="IPR036291">
    <property type="entry name" value="NAD(P)-bd_dom_sf"/>
</dbReference>
<dbReference type="Pfam" id="PF00107">
    <property type="entry name" value="ADH_zinc_N"/>
    <property type="match status" value="1"/>
</dbReference>
<dbReference type="Gene3D" id="3.40.50.720">
    <property type="entry name" value="NAD(P)-binding Rossmann-like Domain"/>
    <property type="match status" value="1"/>
</dbReference>
<evidence type="ECO:0000313" key="4">
    <source>
        <dbReference type="EMBL" id="EFH83321.1"/>
    </source>
</evidence>
<name>D6TSC0_KTERA</name>
<dbReference type="eggNOG" id="COG0604">
    <property type="taxonomic scope" value="Bacteria"/>
</dbReference>
<dbReference type="InParanoid" id="D6TSC0"/>
<evidence type="ECO:0000259" key="3">
    <source>
        <dbReference type="SMART" id="SM00829"/>
    </source>
</evidence>
<keyword evidence="1" id="KW-0521">NADP</keyword>
<dbReference type="RefSeq" id="WP_007913956.1">
    <property type="nucleotide sequence ID" value="NZ_ADVG01000003.1"/>
</dbReference>
<dbReference type="PANTHER" id="PTHR48106:SF18">
    <property type="entry name" value="QUINONE OXIDOREDUCTASE PIG3"/>
    <property type="match status" value="1"/>
</dbReference>
<dbReference type="PANTHER" id="PTHR48106">
    <property type="entry name" value="QUINONE OXIDOREDUCTASE PIG3-RELATED"/>
    <property type="match status" value="1"/>
</dbReference>
<dbReference type="InterPro" id="IPR011032">
    <property type="entry name" value="GroES-like_sf"/>
</dbReference>
<dbReference type="Pfam" id="PF08240">
    <property type="entry name" value="ADH_N"/>
    <property type="match status" value="1"/>
</dbReference>
<sequence>MKIVRFEEYGGPLVIVDEPEPELQKGQLLIKMSYTAINMRDINIRAGLFRNFPPPMGVTSHILGNEGSGIVVASAGEQEIYPLGTPVIFREAYHLPHGGTWQEYVVATPQDVVLLPEGKDVRQAAALRTAYQSAYLALEIGGFSFTDASEQVVLATAVGSGTGNAALQIARAYGAKQVISTAGSSAKANKAQELGFHEVIDLSRETLVEGVKRLTNSEGTDVALDVLGGPYIAQALSTLKIGKTLVVIGNAAGDFQISLSIFELMAKRRSMRSLNVILTPLPERAHALQEILRLWQTDAITPLVDRVFPFTEVEEAQRYYTDHRPLGKVLLSFE</sequence>
<dbReference type="SUPFAM" id="SSF51735">
    <property type="entry name" value="NAD(P)-binding Rossmann-fold domains"/>
    <property type="match status" value="1"/>
</dbReference>
<keyword evidence="5" id="KW-1185">Reference proteome</keyword>
<dbReference type="EMBL" id="ADVG01000003">
    <property type="protein sequence ID" value="EFH83321.1"/>
    <property type="molecule type" value="Genomic_DNA"/>
</dbReference>
<dbReference type="STRING" id="485913.Krac_4269"/>
<dbReference type="InterPro" id="IPR013154">
    <property type="entry name" value="ADH-like_N"/>
</dbReference>
<feature type="domain" description="Enoyl reductase (ER)" evidence="3">
    <location>
        <begin position="10"/>
        <end position="331"/>
    </location>
</feature>
<dbReference type="InterPro" id="IPR013149">
    <property type="entry name" value="ADH-like_C"/>
</dbReference>
<proteinExistence type="predicted"/>
<evidence type="ECO:0000256" key="2">
    <source>
        <dbReference type="ARBA" id="ARBA00023002"/>
    </source>
</evidence>
<comment type="caution">
    <text evidence="4">The sequence shown here is derived from an EMBL/GenBank/DDBJ whole genome shotgun (WGS) entry which is preliminary data.</text>
</comment>
<protein>
    <submittedName>
        <fullName evidence="4">Alcohol dehydrogenase zinc-binding domain protein</fullName>
    </submittedName>
</protein>
<evidence type="ECO:0000256" key="1">
    <source>
        <dbReference type="ARBA" id="ARBA00022857"/>
    </source>
</evidence>
<accession>D6TSC0</accession>
<dbReference type="GO" id="GO:0016651">
    <property type="term" value="F:oxidoreductase activity, acting on NAD(P)H"/>
    <property type="evidence" value="ECO:0007669"/>
    <property type="project" value="TreeGrafter"/>
</dbReference>
<dbReference type="GO" id="GO:0070402">
    <property type="term" value="F:NADPH binding"/>
    <property type="evidence" value="ECO:0007669"/>
    <property type="project" value="TreeGrafter"/>
</dbReference>
<organism evidence="4 5">
    <name type="scientific">Ktedonobacter racemifer DSM 44963</name>
    <dbReference type="NCBI Taxonomy" id="485913"/>
    <lineage>
        <taxon>Bacteria</taxon>
        <taxon>Bacillati</taxon>
        <taxon>Chloroflexota</taxon>
        <taxon>Ktedonobacteria</taxon>
        <taxon>Ktedonobacterales</taxon>
        <taxon>Ktedonobacteraceae</taxon>
        <taxon>Ktedonobacter</taxon>
    </lineage>
</organism>
<dbReference type="SUPFAM" id="SSF50129">
    <property type="entry name" value="GroES-like"/>
    <property type="match status" value="1"/>
</dbReference>
<dbReference type="AlphaFoldDB" id="D6TSC0"/>
<gene>
    <name evidence="4" type="ORF">Krac_4269</name>
</gene>